<dbReference type="PANTHER" id="PTHR13336:SF3">
    <property type="entry name" value="OCIA DOMAIN-CONTAINING PROTEIN 1"/>
    <property type="match status" value="1"/>
</dbReference>
<feature type="compositionally biased region" description="Polar residues" evidence="1">
    <location>
        <begin position="7"/>
        <end position="25"/>
    </location>
</feature>
<gene>
    <name evidence="2" type="ORF">LSAA_14599</name>
</gene>
<feature type="region of interest" description="Disordered" evidence="1">
    <location>
        <begin position="179"/>
        <end position="224"/>
    </location>
</feature>
<evidence type="ECO:0000313" key="3">
    <source>
        <dbReference type="Proteomes" id="UP000675881"/>
    </source>
</evidence>
<dbReference type="InterPro" id="IPR040187">
    <property type="entry name" value="OCAD1/2"/>
</dbReference>
<dbReference type="InterPro" id="IPR009764">
    <property type="entry name" value="OCIA_dom"/>
</dbReference>
<keyword evidence="3" id="KW-1185">Reference proteome</keyword>
<dbReference type="EMBL" id="HG994588">
    <property type="protein sequence ID" value="CAF3035274.1"/>
    <property type="molecule type" value="Genomic_DNA"/>
</dbReference>
<dbReference type="AlphaFoldDB" id="A0A7R8D5K9"/>
<feature type="compositionally biased region" description="Polar residues" evidence="1">
    <location>
        <begin position="131"/>
        <end position="149"/>
    </location>
</feature>
<feature type="region of interest" description="Disordered" evidence="1">
    <location>
        <begin position="121"/>
        <end position="159"/>
    </location>
</feature>
<dbReference type="Proteomes" id="UP000675881">
    <property type="component" value="Chromosome 9"/>
</dbReference>
<feature type="region of interest" description="Disordered" evidence="1">
    <location>
        <begin position="1"/>
        <end position="26"/>
    </location>
</feature>
<protein>
    <submittedName>
        <fullName evidence="2">(salmon louse) hypothetical protein</fullName>
    </submittedName>
</protein>
<evidence type="ECO:0000256" key="1">
    <source>
        <dbReference type="SAM" id="MobiDB-lite"/>
    </source>
</evidence>
<dbReference type="OrthoDB" id="10003372at2759"/>
<dbReference type="Pfam" id="PF07051">
    <property type="entry name" value="OCIA"/>
    <property type="match status" value="1"/>
</dbReference>
<feature type="compositionally biased region" description="Low complexity" evidence="1">
    <location>
        <begin position="184"/>
        <end position="193"/>
    </location>
</feature>
<dbReference type="GO" id="GO:0005768">
    <property type="term" value="C:endosome"/>
    <property type="evidence" value="ECO:0007669"/>
    <property type="project" value="TreeGrafter"/>
</dbReference>
<name>A0A7R8D5K9_LEPSM</name>
<evidence type="ECO:0000313" key="2">
    <source>
        <dbReference type="EMBL" id="CAF3035274.1"/>
    </source>
</evidence>
<sequence length="248" mass="27536">MDIPRQPLQQQQSLHPNDAPPTTQLSDEEQSVLRACQKESTMYRAFPLSALAGVTTYFSINNFGLMKPHHTYGASPKVVLAVALGYIVGKISYYGTCQDKILSDAPNSNLAAAVRRVRRMPPIPKLDEQGQESLYTTSEDTSPSSAPTDQQEKDPELPLSIRTYQDRQIMNRKMHEAHQYMASPQQPVRQPHPVYQPPPPPITSGGSKPTNKYGDEGFEVSGSKNTINLKRKSSVLVPSTSKLSKWCI</sequence>
<proteinExistence type="predicted"/>
<dbReference type="PANTHER" id="PTHR13336">
    <property type="entry name" value="OVARIAN CARCINOMA IMMUNOREACTIVE ANTIGEN"/>
    <property type="match status" value="1"/>
</dbReference>
<reference evidence="2" key="1">
    <citation type="submission" date="2021-02" db="EMBL/GenBank/DDBJ databases">
        <authorList>
            <person name="Bekaert M."/>
        </authorList>
    </citation>
    <scope>NUCLEOTIDE SEQUENCE</scope>
    <source>
        <strain evidence="2">IoA-00</strain>
    </source>
</reference>
<organism evidence="2 3">
    <name type="scientific">Lepeophtheirus salmonis</name>
    <name type="common">Salmon louse</name>
    <name type="synonym">Caligus salmonis</name>
    <dbReference type="NCBI Taxonomy" id="72036"/>
    <lineage>
        <taxon>Eukaryota</taxon>
        <taxon>Metazoa</taxon>
        <taxon>Ecdysozoa</taxon>
        <taxon>Arthropoda</taxon>
        <taxon>Crustacea</taxon>
        <taxon>Multicrustacea</taxon>
        <taxon>Hexanauplia</taxon>
        <taxon>Copepoda</taxon>
        <taxon>Siphonostomatoida</taxon>
        <taxon>Caligidae</taxon>
        <taxon>Lepeophtheirus</taxon>
    </lineage>
</organism>
<accession>A0A7R8D5K9</accession>